<evidence type="ECO:0000256" key="1">
    <source>
        <dbReference type="ARBA" id="ARBA00022618"/>
    </source>
</evidence>
<dbReference type="Gene3D" id="3.30.110.150">
    <property type="entry name" value="SepF-like protein"/>
    <property type="match status" value="1"/>
</dbReference>
<proteinExistence type="inferred from homology"/>
<gene>
    <name evidence="5" type="ORF">UFOPK1835_01640</name>
</gene>
<evidence type="ECO:0000256" key="2">
    <source>
        <dbReference type="ARBA" id="ARBA00023210"/>
    </source>
</evidence>
<feature type="region of interest" description="Disordered" evidence="4">
    <location>
        <begin position="14"/>
        <end position="72"/>
    </location>
</feature>
<dbReference type="Pfam" id="PF04472">
    <property type="entry name" value="SepF"/>
    <property type="match status" value="1"/>
</dbReference>
<dbReference type="PANTHER" id="PTHR35798">
    <property type="entry name" value="CELL DIVISION PROTEIN SEPF"/>
    <property type="match status" value="1"/>
</dbReference>
<name>A0A6J6I7G3_9ZZZZ</name>
<dbReference type="HAMAP" id="MF_01197">
    <property type="entry name" value="SepF"/>
    <property type="match status" value="1"/>
</dbReference>
<keyword evidence="1" id="KW-0132">Cell division</keyword>
<accession>A0A6J6I7G3</accession>
<dbReference type="GO" id="GO:0000917">
    <property type="term" value="P:division septum assembly"/>
    <property type="evidence" value="ECO:0007669"/>
    <property type="project" value="UniProtKB-KW"/>
</dbReference>
<evidence type="ECO:0000256" key="4">
    <source>
        <dbReference type="SAM" id="MobiDB-lite"/>
    </source>
</evidence>
<sequence>MSTMWRKAMVYLGLGPDDEYDENEGGYEARPSAPEMSAPVRQPASRQSTGTVRPRPQAPAFSTPPAESGEVSAVRPVLAPGDDAAKPRVRAVPQRPNVRPHLVTPTSFNQAQEVADKFKNNQAVAFDLADVDRDLARRLIDFASGLCYGLGGNLEKVATNMYLLSPTGVEVPAAERSRLADRSFVDS</sequence>
<dbReference type="InterPro" id="IPR023052">
    <property type="entry name" value="Cell_div_SepF"/>
</dbReference>
<dbReference type="AlphaFoldDB" id="A0A6J6I7G3"/>
<dbReference type="InterPro" id="IPR038594">
    <property type="entry name" value="SepF-like_sf"/>
</dbReference>
<reference evidence="5" key="1">
    <citation type="submission" date="2020-05" db="EMBL/GenBank/DDBJ databases">
        <authorList>
            <person name="Chiriac C."/>
            <person name="Salcher M."/>
            <person name="Ghai R."/>
            <person name="Kavagutti S V."/>
        </authorList>
    </citation>
    <scope>NUCLEOTIDE SEQUENCE</scope>
</reference>
<evidence type="ECO:0000313" key="5">
    <source>
        <dbReference type="EMBL" id="CAB4619334.1"/>
    </source>
</evidence>
<keyword evidence="2" id="KW-0717">Septation</keyword>
<dbReference type="PANTHER" id="PTHR35798:SF1">
    <property type="entry name" value="CELL DIVISION PROTEIN SEPF"/>
    <property type="match status" value="1"/>
</dbReference>
<keyword evidence="3" id="KW-0131">Cell cycle</keyword>
<organism evidence="5">
    <name type="scientific">freshwater metagenome</name>
    <dbReference type="NCBI Taxonomy" id="449393"/>
    <lineage>
        <taxon>unclassified sequences</taxon>
        <taxon>metagenomes</taxon>
        <taxon>ecological metagenomes</taxon>
    </lineage>
</organism>
<feature type="compositionally biased region" description="Acidic residues" evidence="4">
    <location>
        <begin position="16"/>
        <end position="25"/>
    </location>
</feature>
<dbReference type="EMBL" id="CAEZUP010000086">
    <property type="protein sequence ID" value="CAB4619334.1"/>
    <property type="molecule type" value="Genomic_DNA"/>
</dbReference>
<protein>
    <submittedName>
        <fullName evidence="5">Unannotated protein</fullName>
    </submittedName>
</protein>
<evidence type="ECO:0000256" key="3">
    <source>
        <dbReference type="ARBA" id="ARBA00023306"/>
    </source>
</evidence>
<dbReference type="InterPro" id="IPR007561">
    <property type="entry name" value="Cell_div_SepF/SepF-rel"/>
</dbReference>